<protein>
    <submittedName>
        <fullName evidence="1">Uncharacterized protein</fullName>
    </submittedName>
</protein>
<dbReference type="GeneID" id="36836173"/>
<reference evidence="2" key="2">
    <citation type="submission" date="2020-03" db="EMBL/GenBank/DDBJ databases">
        <title>Complete Genome Sequences of Extremely Thermoacidophilic, Metal-Mobilizing Type-Strain Members of the Archaeal Family Sulfolobaceae: Acidianus brierleyi DSM-1651T, Acidianus sulfidivorans DSM-18786T, Metallosphaera hakonensis DSM-7519T, and Metallosphaera prunae DSM-10039T.</title>
        <authorList>
            <person name="Counts J.A."/>
            <person name="Kelly R.M."/>
        </authorList>
    </citation>
    <scope>NUCLEOTIDE SEQUENCE [LARGE SCALE GENOMIC DNA]</scope>
    <source>
        <strain evidence="2">HO1-1</strain>
    </source>
</reference>
<name>A0A2U9IWH2_9CREN</name>
<dbReference type="RefSeq" id="WP_054837023.1">
    <property type="nucleotide sequence ID" value="NZ_BBBA01000020.1"/>
</dbReference>
<keyword evidence="2" id="KW-1185">Reference proteome</keyword>
<dbReference type="STRING" id="1293036.GCA_001315825_02264"/>
<proteinExistence type="predicted"/>
<evidence type="ECO:0000313" key="1">
    <source>
        <dbReference type="EMBL" id="AWS00356.1"/>
    </source>
</evidence>
<dbReference type="EMBL" id="CP029287">
    <property type="protein sequence ID" value="AWS00356.1"/>
    <property type="molecule type" value="Genomic_DNA"/>
</dbReference>
<dbReference type="OrthoDB" id="372183at2157"/>
<evidence type="ECO:0000313" key="2">
    <source>
        <dbReference type="Proteomes" id="UP000247586"/>
    </source>
</evidence>
<gene>
    <name evidence="1" type="ORF">DFR87_12480</name>
</gene>
<accession>A0A2U9IWH2</accession>
<dbReference type="AlphaFoldDB" id="A0A2U9IWH2"/>
<dbReference type="KEGG" id="mhk:DFR87_12480"/>
<reference evidence="1 2" key="1">
    <citation type="submission" date="2018-05" db="EMBL/GenBank/DDBJ databases">
        <title>Complete Genome Sequences of Extremely Thermoacidophilic, Metal-Mobilizing Type-Strain Members of the Archaeal Family Sulfolobaceae: Acidianus brierleyi DSM-1651T, Acidianus sulfidivorans DSM-18786T, Metallosphaera hakonensis DSM-7519T, and Metallosphaera prunae DSM-10039T.</title>
        <authorList>
            <person name="Counts J.A."/>
            <person name="Kelly R.M."/>
        </authorList>
    </citation>
    <scope>NUCLEOTIDE SEQUENCE [LARGE SCALE GENOMIC DNA]</scope>
    <source>
        <strain evidence="1 2">HO1-1</strain>
    </source>
</reference>
<dbReference type="Proteomes" id="UP000247586">
    <property type="component" value="Chromosome"/>
</dbReference>
<organism evidence="1 2">
    <name type="scientific">Metallosphaera hakonensis JCM 8857 = DSM 7519</name>
    <dbReference type="NCBI Taxonomy" id="1293036"/>
    <lineage>
        <taxon>Archaea</taxon>
        <taxon>Thermoproteota</taxon>
        <taxon>Thermoprotei</taxon>
        <taxon>Sulfolobales</taxon>
        <taxon>Sulfolobaceae</taxon>
        <taxon>Metallosphaera</taxon>
    </lineage>
</organism>
<sequence>MKRKLLRVINDFFQYRKKGDDELLLEALENIEVNNNNVKIGDETLKIERKRDTIGIFLANIPYFFLGKGELHYDLPEKVLKAQGYALKLLSCSINDLATLETYLILEMGLRSMYSEWIGDKVILRYGKHKVNVRGLDYRRLKLYIRRKGWSKYKVRVKGEVFPFSQGMLLDWAEKFIDERMSLALRLSMNVRNLLAHGELEWNLYPTMSNVASSSQLVWNLFSRLREK</sequence>
<reference evidence="2" key="3">
    <citation type="submission" date="2020-03" db="EMBL/GenBank/DDBJ databases">
        <title>Sequencing and Assembly of Multiple Reported Metal-Biooxidizing Members of the Extremely Thermoacidophilic Archaeal Family Sulfolobaceae.</title>
        <authorList>
            <person name="Counts J.A."/>
            <person name="Kelly R.M."/>
        </authorList>
    </citation>
    <scope>NUCLEOTIDE SEQUENCE [LARGE SCALE GENOMIC DNA]</scope>
    <source>
        <strain evidence="2">HO1-1</strain>
    </source>
</reference>